<evidence type="ECO:0000313" key="2">
    <source>
        <dbReference type="Proteomes" id="UP000789595"/>
    </source>
</evidence>
<evidence type="ECO:0000313" key="1">
    <source>
        <dbReference type="EMBL" id="CAH0379025.1"/>
    </source>
</evidence>
<protein>
    <submittedName>
        <fullName evidence="1">Uncharacterized protein</fullName>
    </submittedName>
</protein>
<reference evidence="1" key="1">
    <citation type="submission" date="2021-11" db="EMBL/GenBank/DDBJ databases">
        <authorList>
            <consortium name="Genoscope - CEA"/>
            <person name="William W."/>
        </authorList>
    </citation>
    <scope>NUCLEOTIDE SEQUENCE</scope>
</reference>
<gene>
    <name evidence="1" type="ORF">PECAL_6P06280</name>
</gene>
<dbReference type="EMBL" id="CAKKNE010000006">
    <property type="protein sequence ID" value="CAH0379025.1"/>
    <property type="molecule type" value="Genomic_DNA"/>
</dbReference>
<name>A0A8J2X305_9STRA</name>
<comment type="caution">
    <text evidence="1">The sequence shown here is derived from an EMBL/GenBank/DDBJ whole genome shotgun (WGS) entry which is preliminary data.</text>
</comment>
<dbReference type="InterPro" id="IPR000225">
    <property type="entry name" value="Armadillo"/>
</dbReference>
<keyword evidence="2" id="KW-1185">Reference proteome</keyword>
<proteinExistence type="predicted"/>
<dbReference type="Proteomes" id="UP000789595">
    <property type="component" value="Unassembled WGS sequence"/>
</dbReference>
<organism evidence="1 2">
    <name type="scientific">Pelagomonas calceolata</name>
    <dbReference type="NCBI Taxonomy" id="35677"/>
    <lineage>
        <taxon>Eukaryota</taxon>
        <taxon>Sar</taxon>
        <taxon>Stramenopiles</taxon>
        <taxon>Ochrophyta</taxon>
        <taxon>Pelagophyceae</taxon>
        <taxon>Pelagomonadales</taxon>
        <taxon>Pelagomonadaceae</taxon>
        <taxon>Pelagomonas</taxon>
    </lineage>
</organism>
<sequence>MARWRTTVSIDAKAARGIAAHVATLQTDRGPAGAHAACALVKLAYASPHHRSKIIQAGALKPLVEVLRDGAESGGGPGFSAVGAACQVVGVLAHDPGMAEIIVAAGASEPLVALLSTEAAAAAATAIQTLVTNGADAFAPARAPLQLLLADGDDRARCAAGSALTALGASKVRLESLEDVESRFFRIVTPS</sequence>
<accession>A0A8J2X305</accession>
<dbReference type="InterPro" id="IPR016024">
    <property type="entry name" value="ARM-type_fold"/>
</dbReference>
<dbReference type="SUPFAM" id="SSF48371">
    <property type="entry name" value="ARM repeat"/>
    <property type="match status" value="1"/>
</dbReference>
<dbReference type="Gene3D" id="1.25.10.10">
    <property type="entry name" value="Leucine-rich Repeat Variant"/>
    <property type="match status" value="1"/>
</dbReference>
<dbReference type="AlphaFoldDB" id="A0A8J2X305"/>
<dbReference type="SMART" id="SM00185">
    <property type="entry name" value="ARM"/>
    <property type="match status" value="2"/>
</dbReference>
<dbReference type="InterPro" id="IPR011989">
    <property type="entry name" value="ARM-like"/>
</dbReference>